<dbReference type="PATRIC" id="fig|1165867.3.peg.1683"/>
<reference evidence="2 3" key="1">
    <citation type="journal article" date="2012" name="J. Bacteriol.">
        <title>Draft genome sequence of the nitrophenol-degrading actinomycete Rhodococcus imtechensis RKJ300.</title>
        <authorList>
            <person name="Vikram S."/>
            <person name="Kumar S."/>
            <person name="Subramanian S."/>
            <person name="Raghava G.P."/>
        </authorList>
    </citation>
    <scope>NUCLEOTIDE SEQUENCE [LARGE SCALE GENOMIC DNA]</scope>
    <source>
        <strain evidence="2 3">RKJ300</strain>
    </source>
</reference>
<dbReference type="EMBL" id="AJJH01000039">
    <property type="protein sequence ID" value="EID80207.1"/>
    <property type="molecule type" value="Genomic_DNA"/>
</dbReference>
<proteinExistence type="predicted"/>
<dbReference type="Proteomes" id="UP000006447">
    <property type="component" value="Unassembled WGS sequence"/>
</dbReference>
<feature type="transmembrane region" description="Helical" evidence="1">
    <location>
        <begin position="36"/>
        <end position="56"/>
    </location>
</feature>
<dbReference type="AlphaFoldDB" id="I0WUZ1"/>
<keyword evidence="1" id="KW-1133">Transmembrane helix</keyword>
<evidence type="ECO:0008006" key="4">
    <source>
        <dbReference type="Google" id="ProtNLM"/>
    </source>
</evidence>
<organism evidence="2 3">
    <name type="scientific">Rhodococcus opacus RKJ300 = JCM 13270</name>
    <dbReference type="NCBI Taxonomy" id="1165867"/>
    <lineage>
        <taxon>Bacteria</taxon>
        <taxon>Bacillati</taxon>
        <taxon>Actinomycetota</taxon>
        <taxon>Actinomycetes</taxon>
        <taxon>Mycobacteriales</taxon>
        <taxon>Nocardiaceae</taxon>
        <taxon>Rhodococcus</taxon>
    </lineage>
</organism>
<keyword evidence="1" id="KW-0812">Transmembrane</keyword>
<protein>
    <recommendedName>
        <fullName evidence="4">Integral membrane protein</fullName>
    </recommendedName>
</protein>
<keyword evidence="1" id="KW-0472">Membrane</keyword>
<comment type="caution">
    <text evidence="2">The sequence shown here is derived from an EMBL/GenBank/DDBJ whole genome shotgun (WGS) entry which is preliminary data.</text>
</comment>
<accession>I0WUZ1</accession>
<feature type="transmembrane region" description="Helical" evidence="1">
    <location>
        <begin position="62"/>
        <end position="83"/>
    </location>
</feature>
<evidence type="ECO:0000313" key="3">
    <source>
        <dbReference type="Proteomes" id="UP000006447"/>
    </source>
</evidence>
<gene>
    <name evidence="2" type="ORF">W59_08334</name>
</gene>
<feature type="transmembrane region" description="Helical" evidence="1">
    <location>
        <begin position="109"/>
        <end position="131"/>
    </location>
</feature>
<dbReference type="RefSeq" id="WP_007296799.1">
    <property type="nucleotide sequence ID" value="NZ_AJJH01000039.1"/>
</dbReference>
<feature type="transmembrane region" description="Helical" evidence="1">
    <location>
        <begin position="143"/>
        <end position="163"/>
    </location>
</feature>
<name>I0WUZ1_RHOOP</name>
<sequence length="198" mass="21376">MTDRFSVTSVLRAHWKGLSKPSEEGHRPEPDRIARLVLALVPLLTGIATFGLGVKLSSPGTLVAALSLLTGTLLTVFAQLSTLRLKLTEWFEKDDVGSRGDKDAIDESVAHVLVAALLSLVATVVTVAGIVLEDSQSPVLQGIVAAVVIALITYVLLLLIMLIPRLYGAYVSVNDIEDNLNGRFVDRTEKPMRRLDGH</sequence>
<evidence type="ECO:0000256" key="1">
    <source>
        <dbReference type="SAM" id="Phobius"/>
    </source>
</evidence>
<evidence type="ECO:0000313" key="2">
    <source>
        <dbReference type="EMBL" id="EID80207.1"/>
    </source>
</evidence>